<protein>
    <submittedName>
        <fullName evidence="3">Ligand of Numb protein X 2</fullName>
    </submittedName>
</protein>
<feature type="domain" description="PDZ" evidence="2">
    <location>
        <begin position="252"/>
        <end position="335"/>
    </location>
</feature>
<accession>A0ABV0QG54</accession>
<dbReference type="SUPFAM" id="SSF50156">
    <property type="entry name" value="PDZ domain-like"/>
    <property type="match status" value="3"/>
</dbReference>
<dbReference type="Pfam" id="PF00595">
    <property type="entry name" value="PDZ"/>
    <property type="match status" value="3"/>
</dbReference>
<dbReference type="PANTHER" id="PTHR19964:SF33">
    <property type="entry name" value="LIGAND OF NUMB PROTEIN X 2"/>
    <property type="match status" value="1"/>
</dbReference>
<feature type="region of interest" description="Disordered" evidence="1">
    <location>
        <begin position="1"/>
        <end position="54"/>
    </location>
</feature>
<proteinExistence type="predicted"/>
<dbReference type="Proteomes" id="UP001434883">
    <property type="component" value="Unassembled WGS sequence"/>
</dbReference>
<evidence type="ECO:0000256" key="1">
    <source>
        <dbReference type="SAM" id="MobiDB-lite"/>
    </source>
</evidence>
<reference evidence="3 4" key="1">
    <citation type="submission" date="2021-06" db="EMBL/GenBank/DDBJ databases">
        <authorList>
            <person name="Palmer J.M."/>
        </authorList>
    </citation>
    <scope>NUCLEOTIDE SEQUENCE [LARGE SCALE GENOMIC DNA]</scope>
    <source>
        <strain evidence="3 4">XC_2019</strain>
        <tissue evidence="3">Muscle</tissue>
    </source>
</reference>
<dbReference type="PROSITE" id="PS50106">
    <property type="entry name" value="PDZ"/>
    <property type="match status" value="3"/>
</dbReference>
<gene>
    <name evidence="3" type="primary">LNX2_2</name>
    <name evidence="3" type="ORF">XENOCAPTIV_002944</name>
</gene>
<feature type="domain" description="PDZ" evidence="2">
    <location>
        <begin position="381"/>
        <end position="467"/>
    </location>
</feature>
<feature type="domain" description="PDZ" evidence="2">
    <location>
        <begin position="86"/>
        <end position="142"/>
    </location>
</feature>
<organism evidence="3 4">
    <name type="scientific">Xenoophorus captivus</name>
    <dbReference type="NCBI Taxonomy" id="1517983"/>
    <lineage>
        <taxon>Eukaryota</taxon>
        <taxon>Metazoa</taxon>
        <taxon>Chordata</taxon>
        <taxon>Craniata</taxon>
        <taxon>Vertebrata</taxon>
        <taxon>Euteleostomi</taxon>
        <taxon>Actinopterygii</taxon>
        <taxon>Neopterygii</taxon>
        <taxon>Teleostei</taxon>
        <taxon>Neoteleostei</taxon>
        <taxon>Acanthomorphata</taxon>
        <taxon>Ovalentaria</taxon>
        <taxon>Atherinomorphae</taxon>
        <taxon>Cyprinodontiformes</taxon>
        <taxon>Goodeidae</taxon>
        <taxon>Xenoophorus</taxon>
    </lineage>
</organism>
<dbReference type="InterPro" id="IPR001478">
    <property type="entry name" value="PDZ"/>
</dbReference>
<comment type="caution">
    <text evidence="3">The sequence shown here is derived from an EMBL/GenBank/DDBJ whole genome shotgun (WGS) entry which is preliminary data.</text>
</comment>
<dbReference type="CDD" id="cd06678">
    <property type="entry name" value="PDZ2_LNX1_2-like"/>
    <property type="match status" value="1"/>
</dbReference>
<evidence type="ECO:0000313" key="3">
    <source>
        <dbReference type="EMBL" id="MEQ2194780.1"/>
    </source>
</evidence>
<dbReference type="EMBL" id="JAHRIN010009705">
    <property type="protein sequence ID" value="MEQ2194780.1"/>
    <property type="molecule type" value="Genomic_DNA"/>
</dbReference>
<keyword evidence="4" id="KW-1185">Reference proteome</keyword>
<dbReference type="CDD" id="cd06679">
    <property type="entry name" value="PDZ3_LNX1_2-like"/>
    <property type="match status" value="1"/>
</dbReference>
<dbReference type="CDD" id="cd06677">
    <property type="entry name" value="PDZ1_LNX1_2-like"/>
    <property type="match status" value="1"/>
</dbReference>
<dbReference type="SMART" id="SM00228">
    <property type="entry name" value="PDZ"/>
    <property type="match status" value="3"/>
</dbReference>
<sequence length="504" mass="54737">MVTTPPMSPHSPQTDLRDRTPSPHSGPTNASSNGSAWPNNAGLDNPAFEESTEEDSVVGLECVVPRVKRPLRCVKLPSLPEGEITTIEVHRANPYVELGISIVGGNETPLINIVIQEVYRDGVIARDGRLLAGDQILQVRDQLLFIIYQTLTVINTNIHSSDKKVILSSYQLKPYVFLSKVNNVDISNVPHSIARSTLARPCTTLQLTVLRERRCASRAPPSSSSSSSNTPAVPHAPCSTPEGAPSSPATLRITLHKRDSTEQLGIKLVRRTDESGVFVLDLLEGGLAAKDGRLRSNDRVLAVNDQDLCHGTPEQAAQIIQASGERVHLLIGRPNKPTPPPPPKSSSTRDLYCLDHFLPNHSSTPSPVPDLSQCVTCKEKHITVKKEPHESLGMTVAGGRGSKSGELPIFVTSVQPHGCLSRDGRIKRGDVLLSINGQDLTYLSHSEAVGTLKASAASPSVQLRVLEVSMVEEHDHDELLPHSHDSDFDANWSPSWVMWLGLPR</sequence>
<evidence type="ECO:0000259" key="2">
    <source>
        <dbReference type="PROSITE" id="PS50106"/>
    </source>
</evidence>
<dbReference type="InterPro" id="IPR051342">
    <property type="entry name" value="PDZ_scaffold"/>
</dbReference>
<name>A0ABV0QG54_9TELE</name>
<evidence type="ECO:0000313" key="4">
    <source>
        <dbReference type="Proteomes" id="UP001434883"/>
    </source>
</evidence>
<dbReference type="PANTHER" id="PTHR19964">
    <property type="entry name" value="MULTIPLE PDZ DOMAIN PROTEIN"/>
    <property type="match status" value="1"/>
</dbReference>
<feature type="region of interest" description="Disordered" evidence="1">
    <location>
        <begin position="216"/>
        <end position="248"/>
    </location>
</feature>
<dbReference type="InterPro" id="IPR036034">
    <property type="entry name" value="PDZ_sf"/>
</dbReference>
<dbReference type="Gene3D" id="2.30.42.10">
    <property type="match status" value="3"/>
</dbReference>
<feature type="compositionally biased region" description="Polar residues" evidence="1">
    <location>
        <begin position="22"/>
        <end position="38"/>
    </location>
</feature>
<feature type="compositionally biased region" description="Polar residues" evidence="1">
    <location>
        <begin position="1"/>
        <end position="14"/>
    </location>
</feature>